<dbReference type="PROSITE" id="PS50110">
    <property type="entry name" value="RESPONSE_REGULATORY"/>
    <property type="match status" value="1"/>
</dbReference>
<comment type="caution">
    <text evidence="2">The sequence shown here is derived from an EMBL/GenBank/DDBJ whole genome shotgun (WGS) entry which is preliminary data.</text>
</comment>
<dbReference type="AlphaFoldDB" id="X1UII2"/>
<dbReference type="Pfam" id="PF00072">
    <property type="entry name" value="Response_reg"/>
    <property type="match status" value="1"/>
</dbReference>
<dbReference type="GO" id="GO:0000160">
    <property type="term" value="P:phosphorelay signal transduction system"/>
    <property type="evidence" value="ECO:0007669"/>
    <property type="project" value="InterPro"/>
</dbReference>
<dbReference type="InterPro" id="IPR011006">
    <property type="entry name" value="CheY-like_superfamily"/>
</dbReference>
<name>X1UII2_9ZZZZ</name>
<evidence type="ECO:0000259" key="1">
    <source>
        <dbReference type="PROSITE" id="PS50110"/>
    </source>
</evidence>
<accession>X1UII2</accession>
<dbReference type="EMBL" id="BARW01015216">
    <property type="protein sequence ID" value="GAI92169.1"/>
    <property type="molecule type" value="Genomic_DNA"/>
</dbReference>
<feature type="domain" description="Response regulatory" evidence="1">
    <location>
        <begin position="3"/>
        <end position="118"/>
    </location>
</feature>
<evidence type="ECO:0000313" key="2">
    <source>
        <dbReference type="EMBL" id="GAI92169.1"/>
    </source>
</evidence>
<organism evidence="2">
    <name type="scientific">marine sediment metagenome</name>
    <dbReference type="NCBI Taxonomy" id="412755"/>
    <lineage>
        <taxon>unclassified sequences</taxon>
        <taxon>metagenomes</taxon>
        <taxon>ecological metagenomes</taxon>
    </lineage>
</organism>
<dbReference type="PANTHER" id="PTHR43228:SF1">
    <property type="entry name" value="TWO-COMPONENT RESPONSE REGULATOR ARR22"/>
    <property type="match status" value="1"/>
</dbReference>
<dbReference type="SUPFAM" id="SSF52172">
    <property type="entry name" value="CheY-like"/>
    <property type="match status" value="1"/>
</dbReference>
<protein>
    <recommendedName>
        <fullName evidence="1">Response regulatory domain-containing protein</fullName>
    </recommendedName>
</protein>
<dbReference type="SMART" id="SM00448">
    <property type="entry name" value="REC"/>
    <property type="match status" value="1"/>
</dbReference>
<dbReference type="InterPro" id="IPR001789">
    <property type="entry name" value="Sig_transdc_resp-reg_receiver"/>
</dbReference>
<dbReference type="InterPro" id="IPR052048">
    <property type="entry name" value="ST_Response_Regulator"/>
</dbReference>
<sequence length="119" mass="13255">MAKIMIVDDMVVIQEILKEILNLKGHTITHSAFDGQQAVDYFSDNNDWPDLVIMDHRMPIKDGVTALKELLELDSSIKVIFVSADESARKRALTLGAIGYLIKPFSVKDILGLIDTVVD</sequence>
<reference evidence="2" key="1">
    <citation type="journal article" date="2014" name="Front. Microbiol.">
        <title>High frequency of phylogenetically diverse reductive dehalogenase-homologous genes in deep subseafloor sedimentary metagenomes.</title>
        <authorList>
            <person name="Kawai M."/>
            <person name="Futagami T."/>
            <person name="Toyoda A."/>
            <person name="Takaki Y."/>
            <person name="Nishi S."/>
            <person name="Hori S."/>
            <person name="Arai W."/>
            <person name="Tsubouchi T."/>
            <person name="Morono Y."/>
            <person name="Uchiyama I."/>
            <person name="Ito T."/>
            <person name="Fujiyama A."/>
            <person name="Inagaki F."/>
            <person name="Takami H."/>
        </authorList>
    </citation>
    <scope>NUCLEOTIDE SEQUENCE</scope>
    <source>
        <strain evidence="2">Expedition CK06-06</strain>
    </source>
</reference>
<dbReference type="PANTHER" id="PTHR43228">
    <property type="entry name" value="TWO-COMPONENT RESPONSE REGULATOR"/>
    <property type="match status" value="1"/>
</dbReference>
<dbReference type="Gene3D" id="3.40.50.2300">
    <property type="match status" value="1"/>
</dbReference>
<proteinExistence type="predicted"/>
<gene>
    <name evidence="2" type="ORF">S12H4_26763</name>
</gene>